<evidence type="ECO:0000313" key="3">
    <source>
        <dbReference type="Proteomes" id="UP000298061"/>
    </source>
</evidence>
<feature type="compositionally biased region" description="Basic and acidic residues" evidence="1">
    <location>
        <begin position="219"/>
        <end position="236"/>
    </location>
</feature>
<feature type="region of interest" description="Disordered" evidence="1">
    <location>
        <begin position="208"/>
        <end position="264"/>
    </location>
</feature>
<dbReference type="STRING" id="135208.A0A4Y9ZU05"/>
<keyword evidence="3" id="KW-1185">Reference proteome</keyword>
<sequence length="264" mass="27767">MGKNKRAAKAAWRAAARAALPLPTTANIGHPLIATAAPFDTHAALVDTPSAPAVRESPTTMQQSCVSHEADATRAPRAASSVQPTIDASLVLEPATAEAQATMPVAIATPQTHERHAFDPCPEPEDSPPALNMHISTSNDVPTISSQQPRVSQHADTLIAPRTPIPTLSASAATAVAVLVAAIDVMGPPTVFLACPTHVFCRTERFQSRTRNARTAHASCHDERGDRRRSPREHYRGCAMPNANRGAARGQVEGSGGGPRTSVE</sequence>
<comment type="caution">
    <text evidence="2">The sequence shown here is derived from an EMBL/GenBank/DDBJ whole genome shotgun (WGS) entry which is preliminary data.</text>
</comment>
<feature type="compositionally biased region" description="Gly residues" evidence="1">
    <location>
        <begin position="253"/>
        <end position="264"/>
    </location>
</feature>
<organism evidence="2 3">
    <name type="scientific">Hericium alpestre</name>
    <dbReference type="NCBI Taxonomy" id="135208"/>
    <lineage>
        <taxon>Eukaryota</taxon>
        <taxon>Fungi</taxon>
        <taxon>Dikarya</taxon>
        <taxon>Basidiomycota</taxon>
        <taxon>Agaricomycotina</taxon>
        <taxon>Agaricomycetes</taxon>
        <taxon>Russulales</taxon>
        <taxon>Hericiaceae</taxon>
        <taxon>Hericium</taxon>
    </lineage>
</organism>
<accession>A0A4Y9ZU05</accession>
<gene>
    <name evidence="2" type="ORF">EWM64_g6505</name>
</gene>
<name>A0A4Y9ZU05_9AGAM</name>
<proteinExistence type="predicted"/>
<protein>
    <submittedName>
        <fullName evidence="2">Uncharacterized protein</fullName>
    </submittedName>
</protein>
<evidence type="ECO:0000313" key="2">
    <source>
        <dbReference type="EMBL" id="TFY77503.1"/>
    </source>
</evidence>
<dbReference type="AlphaFoldDB" id="A0A4Y9ZU05"/>
<dbReference type="Proteomes" id="UP000298061">
    <property type="component" value="Unassembled WGS sequence"/>
</dbReference>
<dbReference type="EMBL" id="SFCI01000896">
    <property type="protein sequence ID" value="TFY77503.1"/>
    <property type="molecule type" value="Genomic_DNA"/>
</dbReference>
<evidence type="ECO:0000256" key="1">
    <source>
        <dbReference type="SAM" id="MobiDB-lite"/>
    </source>
</evidence>
<reference evidence="2 3" key="1">
    <citation type="submission" date="2019-02" db="EMBL/GenBank/DDBJ databases">
        <title>Genome sequencing of the rare red list fungi Hericium alpestre (H. flagellum).</title>
        <authorList>
            <person name="Buettner E."/>
            <person name="Kellner H."/>
        </authorList>
    </citation>
    <scope>NUCLEOTIDE SEQUENCE [LARGE SCALE GENOMIC DNA]</scope>
    <source>
        <strain evidence="2 3">DSM 108284</strain>
    </source>
</reference>